<evidence type="ECO:0000313" key="3">
    <source>
        <dbReference type="Proteomes" id="UP000034805"/>
    </source>
</evidence>
<dbReference type="PANTHER" id="PTHR15657">
    <property type="entry name" value="THYROID TRANSCRIPTION FACTOR 1-ASSOCIATED PROTEIN 26"/>
    <property type="match status" value="1"/>
</dbReference>
<dbReference type="GO" id="GO:0005634">
    <property type="term" value="C:nucleus"/>
    <property type="evidence" value="ECO:0007669"/>
    <property type="project" value="TreeGrafter"/>
</dbReference>
<protein>
    <submittedName>
        <fullName evidence="2">Thyroid transcription factor 1-associated protein 26-like</fullName>
    </submittedName>
</protein>
<dbReference type="PRINTS" id="PR01854">
    <property type="entry name" value="BR22PROTEIN"/>
</dbReference>
<sequence length="237" mass="27553">MAPTDRKMKNKGDMNAKGVKKNLLKGNRSTSGKTKRKWVPQQKVFVGSIQEGQGFALNRRQKVHYEYKKLLRKGDLRAQSKVRFEEEYPEHLKHLYAAEAEKLSREEESKRRNRSKRLAAASEEGHPEAESPQAPSVPEEIAAPSLVPVSAPSGRKKMRGKTSYQKTKEEYERIREKRAKKKEAYLRSKEQREEALRIYKQKKLQMYQILSKKTKKGQPNLNAQMEFLLQKIQDGKK</sequence>
<evidence type="ECO:0000256" key="1">
    <source>
        <dbReference type="SAM" id="MobiDB-lite"/>
    </source>
</evidence>
<evidence type="ECO:0000313" key="2">
    <source>
        <dbReference type="EMBL" id="KPP62940.1"/>
    </source>
</evidence>
<reference evidence="2 3" key="1">
    <citation type="submission" date="2015-08" db="EMBL/GenBank/DDBJ databases">
        <title>The genome of the Asian arowana (Scleropages formosus).</title>
        <authorList>
            <person name="Tan M.H."/>
            <person name="Gan H.M."/>
            <person name="Croft L.J."/>
            <person name="Austin C.M."/>
        </authorList>
    </citation>
    <scope>NUCLEOTIDE SEQUENCE [LARGE SCALE GENOMIC DNA]</scope>
    <source>
        <strain evidence="2">Aro1</strain>
    </source>
</reference>
<feature type="region of interest" description="Disordered" evidence="1">
    <location>
        <begin position="99"/>
        <end position="171"/>
    </location>
</feature>
<feature type="region of interest" description="Disordered" evidence="1">
    <location>
        <begin position="1"/>
        <end position="39"/>
    </location>
</feature>
<dbReference type="AlphaFoldDB" id="A0A0P7U631"/>
<proteinExistence type="predicted"/>
<organism evidence="2 3">
    <name type="scientific">Scleropages formosus</name>
    <name type="common">Asian bonytongue</name>
    <name type="synonym">Osteoglossum formosum</name>
    <dbReference type="NCBI Taxonomy" id="113540"/>
    <lineage>
        <taxon>Eukaryota</taxon>
        <taxon>Metazoa</taxon>
        <taxon>Chordata</taxon>
        <taxon>Craniata</taxon>
        <taxon>Vertebrata</taxon>
        <taxon>Euteleostomi</taxon>
        <taxon>Actinopterygii</taxon>
        <taxon>Neopterygii</taxon>
        <taxon>Teleostei</taxon>
        <taxon>Osteoglossocephala</taxon>
        <taxon>Osteoglossomorpha</taxon>
        <taxon>Osteoglossiformes</taxon>
        <taxon>Osteoglossidae</taxon>
        <taxon>Scleropages</taxon>
    </lineage>
</organism>
<name>A0A0P7U631_SCLFO</name>
<gene>
    <name evidence="2" type="ORF">Z043_118834</name>
</gene>
<dbReference type="Proteomes" id="UP000034805">
    <property type="component" value="Unassembled WGS sequence"/>
</dbReference>
<dbReference type="KEGG" id="sfm:108931484"/>
<dbReference type="PANTHER" id="PTHR15657:SF1">
    <property type="entry name" value="THYROID TRANSCRIPTION FACTOR 1-ASSOCIATED PROTEIN 26"/>
    <property type="match status" value="1"/>
</dbReference>
<dbReference type="InterPro" id="IPR013730">
    <property type="entry name" value="Fyv7/TAP26"/>
</dbReference>
<dbReference type="EMBL" id="JARO02008261">
    <property type="protein sequence ID" value="KPP62940.1"/>
    <property type="molecule type" value="Genomic_DNA"/>
</dbReference>
<accession>A0A0P7U631</accession>
<feature type="compositionally biased region" description="Basic and acidic residues" evidence="1">
    <location>
        <begin position="99"/>
        <end position="110"/>
    </location>
</feature>
<dbReference type="STRING" id="113540.ENSSFOP00015069406"/>
<dbReference type="OrthoDB" id="5377144at2759"/>
<feature type="compositionally biased region" description="Basic and acidic residues" evidence="1">
    <location>
        <begin position="1"/>
        <end position="14"/>
    </location>
</feature>
<comment type="caution">
    <text evidence="2">The sequence shown here is derived from an EMBL/GenBank/DDBJ whole genome shotgun (WGS) entry which is preliminary data.</text>
</comment>
<dbReference type="Pfam" id="PF08524">
    <property type="entry name" value="rRNA_processing"/>
    <property type="match status" value="1"/>
</dbReference>